<dbReference type="InterPro" id="IPR018247">
    <property type="entry name" value="EF_Hand_1_Ca_BS"/>
</dbReference>
<dbReference type="PROSITE" id="PS00018">
    <property type="entry name" value="EF_HAND_1"/>
    <property type="match status" value="1"/>
</dbReference>
<reference evidence="1" key="2">
    <citation type="submission" date="2021-09" db="EMBL/GenBank/DDBJ databases">
        <authorList>
            <person name="Gilroy R."/>
        </authorList>
    </citation>
    <scope>NUCLEOTIDE SEQUENCE</scope>
    <source>
        <strain evidence="1">CHK194-22301</strain>
    </source>
</reference>
<dbReference type="AlphaFoldDB" id="A0A921FIE0"/>
<protein>
    <submittedName>
        <fullName evidence="1">Uncharacterized protein</fullName>
    </submittedName>
</protein>
<evidence type="ECO:0000313" key="1">
    <source>
        <dbReference type="EMBL" id="HJF10172.1"/>
    </source>
</evidence>
<name>A0A921FIE0_9LACO</name>
<proteinExistence type="predicted"/>
<gene>
    <name evidence="1" type="ORF">K8V23_05205</name>
</gene>
<accession>A0A921FIE0</accession>
<comment type="caution">
    <text evidence="1">The sequence shown here is derived from an EMBL/GenBank/DDBJ whole genome shotgun (WGS) entry which is preliminary data.</text>
</comment>
<dbReference type="EMBL" id="DYXB01000082">
    <property type="protein sequence ID" value="HJF10172.1"/>
    <property type="molecule type" value="Genomic_DNA"/>
</dbReference>
<dbReference type="RefSeq" id="WP_224759738.1">
    <property type="nucleotide sequence ID" value="NZ_CP059140.1"/>
</dbReference>
<reference evidence="1" key="1">
    <citation type="journal article" date="2021" name="PeerJ">
        <title>Extensive microbial diversity within the chicken gut microbiome revealed by metagenomics and culture.</title>
        <authorList>
            <person name="Gilroy R."/>
            <person name="Ravi A."/>
            <person name="Getino M."/>
            <person name="Pursley I."/>
            <person name="Horton D.L."/>
            <person name="Alikhan N.F."/>
            <person name="Baker D."/>
            <person name="Gharbi K."/>
            <person name="Hall N."/>
            <person name="Watson M."/>
            <person name="Adriaenssens E.M."/>
            <person name="Foster-Nyarko E."/>
            <person name="Jarju S."/>
            <person name="Secka A."/>
            <person name="Antonio M."/>
            <person name="Oren A."/>
            <person name="Chaudhuri R.R."/>
            <person name="La Ragione R."/>
            <person name="Hildebrand F."/>
            <person name="Pallen M.J."/>
        </authorList>
    </citation>
    <scope>NUCLEOTIDE SEQUENCE</scope>
    <source>
        <strain evidence="1">CHK194-22301</strain>
    </source>
</reference>
<evidence type="ECO:0000313" key="2">
    <source>
        <dbReference type="Proteomes" id="UP000784793"/>
    </source>
</evidence>
<dbReference type="Proteomes" id="UP000784793">
    <property type="component" value="Unassembled WGS sequence"/>
</dbReference>
<organism evidence="1 2">
    <name type="scientific">Lactobacillus crispatus</name>
    <dbReference type="NCBI Taxonomy" id="47770"/>
    <lineage>
        <taxon>Bacteria</taxon>
        <taxon>Bacillati</taxon>
        <taxon>Bacillota</taxon>
        <taxon>Bacilli</taxon>
        <taxon>Lactobacillales</taxon>
        <taxon>Lactobacillaceae</taxon>
        <taxon>Lactobacillus</taxon>
    </lineage>
</organism>
<sequence>MDTNENDEVTEKELDEAIDKLAQAFKEAHEANPDMDEVELSKGVLSYAIGETKLPTEKELRLQMLYGSAFFSADKFGRCLLEHFGLTGLGNYAKVLYSPQIKKLLQSHAWEKAANLMVRAFAKVAGKKLAKKLAEQIAKSLVPGVGWLSLGWTVANCGLKSK</sequence>